<evidence type="ECO:0000313" key="3">
    <source>
        <dbReference type="EMBL" id="OIQ95614.1"/>
    </source>
</evidence>
<dbReference type="AlphaFoldDB" id="A0A1J5RHP8"/>
<proteinExistence type="predicted"/>
<dbReference type="EMBL" id="MLJW01000163">
    <property type="protein sequence ID" value="OIQ95614.1"/>
    <property type="molecule type" value="Genomic_DNA"/>
</dbReference>
<gene>
    <name evidence="3" type="primary">ftsL_8</name>
    <name evidence="3" type="ORF">GALL_223890</name>
</gene>
<feature type="region of interest" description="Disordered" evidence="2">
    <location>
        <begin position="127"/>
        <end position="158"/>
    </location>
</feature>
<name>A0A1J5RHP8_9ZZZZ</name>
<dbReference type="InterPro" id="IPR007060">
    <property type="entry name" value="FtsL/DivIC"/>
</dbReference>
<keyword evidence="3" id="KW-0132">Cell division</keyword>
<dbReference type="Pfam" id="PF04977">
    <property type="entry name" value="DivIC"/>
    <property type="match status" value="1"/>
</dbReference>
<comment type="caution">
    <text evidence="3">The sequence shown here is derived from an EMBL/GenBank/DDBJ whole genome shotgun (WGS) entry which is preliminary data.</text>
</comment>
<reference evidence="3" key="1">
    <citation type="submission" date="2016-10" db="EMBL/GenBank/DDBJ databases">
        <title>Sequence of Gallionella enrichment culture.</title>
        <authorList>
            <person name="Poehlein A."/>
            <person name="Muehling M."/>
            <person name="Daniel R."/>
        </authorList>
    </citation>
    <scope>NUCLEOTIDE SEQUENCE</scope>
</reference>
<dbReference type="GO" id="GO:0051301">
    <property type="term" value="P:cell division"/>
    <property type="evidence" value="ECO:0007669"/>
    <property type="project" value="UniProtKB-KW"/>
</dbReference>
<feature type="compositionally biased region" description="Low complexity" evidence="2">
    <location>
        <begin position="142"/>
        <end position="158"/>
    </location>
</feature>
<evidence type="ECO:0000256" key="1">
    <source>
        <dbReference type="SAM" id="Coils"/>
    </source>
</evidence>
<sequence length="158" mass="16139">MTVRALVLGLVCVLAFILVVPTFRAYLAQAAQNAQLRHQVATAEAHNEELTAQLARWNDQAYVIAQARERLAYVLPGETAYRVVDPQSAPTVPKAPIKGSSAAADGSTAPWYANLWGSVQAAGQISGATSATTAGENGGSPATGAPTPTPGTGATGAP</sequence>
<protein>
    <submittedName>
        <fullName evidence="3">Cell division protein FtsL</fullName>
    </submittedName>
</protein>
<keyword evidence="1" id="KW-0175">Coiled coil</keyword>
<evidence type="ECO:0000256" key="2">
    <source>
        <dbReference type="SAM" id="MobiDB-lite"/>
    </source>
</evidence>
<feature type="coiled-coil region" evidence="1">
    <location>
        <begin position="33"/>
        <end position="60"/>
    </location>
</feature>
<organism evidence="3">
    <name type="scientific">mine drainage metagenome</name>
    <dbReference type="NCBI Taxonomy" id="410659"/>
    <lineage>
        <taxon>unclassified sequences</taxon>
        <taxon>metagenomes</taxon>
        <taxon>ecological metagenomes</taxon>
    </lineage>
</organism>
<accession>A0A1J5RHP8</accession>
<keyword evidence="3" id="KW-0131">Cell cycle</keyword>